<dbReference type="Proteomes" id="UP000255421">
    <property type="component" value="Unassembled WGS sequence"/>
</dbReference>
<dbReference type="Proteomes" id="UP000199289">
    <property type="component" value="Unassembled WGS sequence"/>
</dbReference>
<dbReference type="EMBL" id="QQST01000001">
    <property type="protein sequence ID" value="RDI71985.1"/>
    <property type="molecule type" value="Genomic_DNA"/>
</dbReference>
<protein>
    <submittedName>
        <fullName evidence="2">Uncharacterized protein</fullName>
    </submittedName>
</protein>
<evidence type="ECO:0000313" key="1">
    <source>
        <dbReference type="EMBL" id="RDI71985.1"/>
    </source>
</evidence>
<reference evidence="1 4" key="3">
    <citation type="submission" date="2018-07" db="EMBL/GenBank/DDBJ databases">
        <title>Genome sequence of extremly halophilic archaeon Halopelagius longus strain BC12-B1.</title>
        <authorList>
            <person name="Zhang X."/>
        </authorList>
    </citation>
    <scope>NUCLEOTIDE SEQUENCE [LARGE SCALE GENOMIC DNA]</scope>
    <source>
        <strain evidence="1 4">BC12-B1</strain>
    </source>
</reference>
<dbReference type="RefSeq" id="WP_092531357.1">
    <property type="nucleotide sequence ID" value="NZ_FNKQ01000001.1"/>
</dbReference>
<proteinExistence type="predicted"/>
<name>A0A1H0XP86_9EURY</name>
<dbReference type="OrthoDB" id="350621at2157"/>
<reference evidence="3" key="1">
    <citation type="submission" date="2016-10" db="EMBL/GenBank/DDBJ databases">
        <authorList>
            <person name="Varghese N."/>
            <person name="Submissions S."/>
        </authorList>
    </citation>
    <scope>NUCLEOTIDE SEQUENCE [LARGE SCALE GENOMIC DNA]</scope>
    <source>
        <strain evidence="3">CGMCC 1.12397</strain>
    </source>
</reference>
<organism evidence="2 3">
    <name type="scientific">Halopelagius longus</name>
    <dbReference type="NCBI Taxonomy" id="1236180"/>
    <lineage>
        <taxon>Archaea</taxon>
        <taxon>Methanobacteriati</taxon>
        <taxon>Methanobacteriota</taxon>
        <taxon>Stenosarchaea group</taxon>
        <taxon>Halobacteria</taxon>
        <taxon>Halobacteriales</taxon>
        <taxon>Haloferacaceae</taxon>
    </lineage>
</organism>
<accession>A0A1H0XP86</accession>
<reference evidence="2" key="2">
    <citation type="submission" date="2016-10" db="EMBL/GenBank/DDBJ databases">
        <authorList>
            <person name="de Groot N.N."/>
        </authorList>
    </citation>
    <scope>NUCLEOTIDE SEQUENCE [LARGE SCALE GENOMIC DNA]</scope>
    <source>
        <strain evidence="2">CGMCC 1.12397</strain>
    </source>
</reference>
<evidence type="ECO:0000313" key="4">
    <source>
        <dbReference type="Proteomes" id="UP000255421"/>
    </source>
</evidence>
<evidence type="ECO:0000313" key="3">
    <source>
        <dbReference type="Proteomes" id="UP000199289"/>
    </source>
</evidence>
<dbReference type="EMBL" id="FNKQ01000001">
    <property type="protein sequence ID" value="SDQ04643.1"/>
    <property type="molecule type" value="Genomic_DNA"/>
</dbReference>
<sequence>MADVHLNLEDWEGALGPQSDDEPLFYELTTDGEEIRLVGPSPGQKFEHSRDEFIDLVAAGEWIVADDDWENQVYLTPDGERPY</sequence>
<keyword evidence="4" id="KW-1185">Reference proteome</keyword>
<evidence type="ECO:0000313" key="2">
    <source>
        <dbReference type="EMBL" id="SDQ04643.1"/>
    </source>
</evidence>
<gene>
    <name evidence="1" type="ORF">DWB78_09765</name>
    <name evidence="2" type="ORF">SAMN05216278_0056</name>
</gene>
<dbReference type="AlphaFoldDB" id="A0A1H0XP86"/>